<evidence type="ECO:0000256" key="4">
    <source>
        <dbReference type="ARBA" id="ARBA00022840"/>
    </source>
</evidence>
<dbReference type="EMBL" id="FLQW01000161">
    <property type="protein sequence ID" value="SBS82225.1"/>
    <property type="molecule type" value="Genomic_DNA"/>
</dbReference>
<evidence type="ECO:0000259" key="8">
    <source>
        <dbReference type="PROSITE" id="PS51192"/>
    </source>
</evidence>
<feature type="domain" description="Helicase C-terminal" evidence="9">
    <location>
        <begin position="386"/>
        <end position="530"/>
    </location>
</feature>
<dbReference type="InterPro" id="IPR001650">
    <property type="entry name" value="Helicase_C-like"/>
</dbReference>
<organism evidence="11 12">
    <name type="scientific">Plasmodium malariae</name>
    <dbReference type="NCBI Taxonomy" id="5858"/>
    <lineage>
        <taxon>Eukaryota</taxon>
        <taxon>Sar</taxon>
        <taxon>Alveolata</taxon>
        <taxon>Apicomplexa</taxon>
        <taxon>Aconoidasida</taxon>
        <taxon>Haemosporida</taxon>
        <taxon>Plasmodiidae</taxon>
        <taxon>Plasmodium</taxon>
        <taxon>Plasmodium (Plasmodium)</taxon>
    </lineage>
</organism>
<keyword evidence="1 6" id="KW-0547">Nucleotide-binding</keyword>
<dbReference type="InterPro" id="IPR027417">
    <property type="entry name" value="P-loop_NTPase"/>
</dbReference>
<dbReference type="Gene3D" id="3.40.50.300">
    <property type="entry name" value="P-loop containing nucleotide triphosphate hydrolases"/>
    <property type="match status" value="2"/>
</dbReference>
<feature type="compositionally biased region" description="Basic and acidic residues" evidence="7">
    <location>
        <begin position="96"/>
        <end position="123"/>
    </location>
</feature>
<evidence type="ECO:0000259" key="10">
    <source>
        <dbReference type="PROSITE" id="PS51195"/>
    </source>
</evidence>
<keyword evidence="2 6" id="KW-0378">Hydrolase</keyword>
<feature type="domain" description="Helicase ATP-binding" evidence="8">
    <location>
        <begin position="188"/>
        <end position="359"/>
    </location>
</feature>
<dbReference type="AlphaFoldDB" id="A0A1A8VSC6"/>
<evidence type="ECO:0000256" key="7">
    <source>
        <dbReference type="SAM" id="MobiDB-lite"/>
    </source>
</evidence>
<dbReference type="InterPro" id="IPR000629">
    <property type="entry name" value="RNA-helicase_DEAD-box_CS"/>
</dbReference>
<dbReference type="PROSITE" id="PS51192">
    <property type="entry name" value="HELICASE_ATP_BIND_1"/>
    <property type="match status" value="1"/>
</dbReference>
<dbReference type="GO" id="GO:0003676">
    <property type="term" value="F:nucleic acid binding"/>
    <property type="evidence" value="ECO:0007669"/>
    <property type="project" value="InterPro"/>
</dbReference>
<dbReference type="GO" id="GO:0016787">
    <property type="term" value="F:hydrolase activity"/>
    <property type="evidence" value="ECO:0007669"/>
    <property type="project" value="UniProtKB-KW"/>
</dbReference>
<keyword evidence="4 6" id="KW-0067">ATP-binding</keyword>
<proteinExistence type="inferred from homology"/>
<evidence type="ECO:0000313" key="11">
    <source>
        <dbReference type="EMBL" id="SBS82225.1"/>
    </source>
</evidence>
<dbReference type="Proteomes" id="UP000078597">
    <property type="component" value="Unassembled WGS sequence"/>
</dbReference>
<dbReference type="CDD" id="cd18787">
    <property type="entry name" value="SF2_C_DEAD"/>
    <property type="match status" value="1"/>
</dbReference>
<gene>
    <name evidence="11" type="ORF">PMALA_003100</name>
</gene>
<dbReference type="PANTHER" id="PTHR47959">
    <property type="entry name" value="ATP-DEPENDENT RNA HELICASE RHLE-RELATED"/>
    <property type="match status" value="1"/>
</dbReference>
<evidence type="ECO:0000259" key="9">
    <source>
        <dbReference type="PROSITE" id="PS51194"/>
    </source>
</evidence>
<evidence type="ECO:0000256" key="3">
    <source>
        <dbReference type="ARBA" id="ARBA00022806"/>
    </source>
</evidence>
<evidence type="ECO:0000256" key="2">
    <source>
        <dbReference type="ARBA" id="ARBA00022801"/>
    </source>
</evidence>
<feature type="region of interest" description="Disordered" evidence="7">
    <location>
        <begin position="50"/>
        <end position="153"/>
    </location>
</feature>
<feature type="domain" description="DEAD-box RNA helicase Q" evidence="10">
    <location>
        <begin position="157"/>
        <end position="185"/>
    </location>
</feature>
<dbReference type="FunFam" id="3.40.50.300:FF:001804">
    <property type="entry name" value="ATP-dependent RNA helicase DDX47"/>
    <property type="match status" value="1"/>
</dbReference>
<evidence type="ECO:0000256" key="6">
    <source>
        <dbReference type="RuleBase" id="RU000492"/>
    </source>
</evidence>
<feature type="compositionally biased region" description="Acidic residues" evidence="7">
    <location>
        <begin position="124"/>
        <end position="138"/>
    </location>
</feature>
<reference evidence="12" key="1">
    <citation type="submission" date="2016-05" db="EMBL/GenBank/DDBJ databases">
        <authorList>
            <person name="Naeem Raeece"/>
        </authorList>
    </citation>
    <scope>NUCLEOTIDE SEQUENCE [LARGE SCALE GENOMIC DNA]</scope>
</reference>
<keyword evidence="3 6" id="KW-0347">Helicase</keyword>
<dbReference type="GO" id="GO:0005829">
    <property type="term" value="C:cytosol"/>
    <property type="evidence" value="ECO:0007669"/>
    <property type="project" value="TreeGrafter"/>
</dbReference>
<dbReference type="SMART" id="SM00487">
    <property type="entry name" value="DEXDc"/>
    <property type="match status" value="1"/>
</dbReference>
<dbReference type="GO" id="GO:0003724">
    <property type="term" value="F:RNA helicase activity"/>
    <property type="evidence" value="ECO:0007669"/>
    <property type="project" value="InterPro"/>
</dbReference>
<evidence type="ECO:0000256" key="1">
    <source>
        <dbReference type="ARBA" id="ARBA00022741"/>
    </source>
</evidence>
<dbReference type="GO" id="GO:0005524">
    <property type="term" value="F:ATP binding"/>
    <property type="evidence" value="ECO:0007669"/>
    <property type="project" value="UniProtKB-KW"/>
</dbReference>
<feature type="short sequence motif" description="Q motif" evidence="5">
    <location>
        <begin position="157"/>
        <end position="185"/>
    </location>
</feature>
<dbReference type="InterPro" id="IPR014014">
    <property type="entry name" value="RNA_helicase_DEAD_Q_motif"/>
</dbReference>
<comment type="similarity">
    <text evidence="6">Belongs to the DEAD box helicase family.</text>
</comment>
<dbReference type="Pfam" id="PF00270">
    <property type="entry name" value="DEAD"/>
    <property type="match status" value="1"/>
</dbReference>
<evidence type="ECO:0000256" key="5">
    <source>
        <dbReference type="PROSITE-ProRule" id="PRU00552"/>
    </source>
</evidence>
<feature type="compositionally biased region" description="Basic and acidic residues" evidence="7">
    <location>
        <begin position="139"/>
        <end position="150"/>
    </location>
</feature>
<name>A0A1A8VSC6_PLAMA</name>
<dbReference type="PROSITE" id="PS00039">
    <property type="entry name" value="DEAD_ATP_HELICASE"/>
    <property type="match status" value="1"/>
</dbReference>
<accession>A0A1A8VSC6</accession>
<dbReference type="InterPro" id="IPR014001">
    <property type="entry name" value="Helicase_ATP-bd"/>
</dbReference>
<dbReference type="PROSITE" id="PS51194">
    <property type="entry name" value="HELICASE_CTER"/>
    <property type="match status" value="1"/>
</dbReference>
<dbReference type="InterPro" id="IPR050079">
    <property type="entry name" value="DEAD_box_RNA_helicase"/>
</dbReference>
<sequence length="563" mass="64897">MKYYKNYNTSDVLKNFEKKLNKNYKMFEEEEIEQMHNEYERKLKEKEQIKIKKKNVNKKNGKLLLNKKKLKKKGGSGKNKDNVGSNLRDSSLSSLELKKNDAHGREEKEEEKREKKEEQKVDNDYDNDNDNDNDNDDTCYDRDGGGKTNDEGSLNVSTFEELDICEEILESIHEMGWKKPTLIQQKILPHAFEKRDIIGLSETGSGKTACFIIPILQDLKNNKQSFFALVISPTRELCIQIAQHFQALGSNLLINICTIFGGVDIVTQSLNLAKKPNIIVSTPGRILDHLNNTKGFNLKNLKYLVFDEADKLLSQDFESSINKLLLILPHKRVTFLFSATMTKSVAKLKKASLKNPVKIEVSNKYSTVSTLVENYIFIPLKYKYTYLCSLCFHFESRSIIIFTNTCASAQKINFFCRNLGLKSICLHGKLTQNQRLSSLNSFKSNRYNILISTQVGARGLDLKDIKIVINFDLCTCKEYIHRVGRTARAGRTGKSITFVTQYDVENFLVIEKQLNKKIEKFTDLDENDVLLYNDQTIEALRLAEIEMKENQDLFRKNKFKKKK</sequence>
<evidence type="ECO:0000313" key="12">
    <source>
        <dbReference type="Proteomes" id="UP000078597"/>
    </source>
</evidence>
<feature type="compositionally biased region" description="Basic residues" evidence="7">
    <location>
        <begin position="51"/>
        <end position="75"/>
    </location>
</feature>
<dbReference type="SMART" id="SM00490">
    <property type="entry name" value="HELICc"/>
    <property type="match status" value="1"/>
</dbReference>
<dbReference type="PROSITE" id="PS51195">
    <property type="entry name" value="Q_MOTIF"/>
    <property type="match status" value="1"/>
</dbReference>
<dbReference type="VEuPathDB" id="PlasmoDB:PmUG01_04014000"/>
<protein>
    <submittedName>
        <fullName evidence="11">RNA-helicase, putative</fullName>
    </submittedName>
</protein>
<dbReference type="InterPro" id="IPR011545">
    <property type="entry name" value="DEAD/DEAH_box_helicase_dom"/>
</dbReference>
<dbReference type="SUPFAM" id="SSF52540">
    <property type="entry name" value="P-loop containing nucleoside triphosphate hydrolases"/>
    <property type="match status" value="2"/>
</dbReference>
<dbReference type="PANTHER" id="PTHR47959:SF24">
    <property type="entry name" value="ATP-DEPENDENT RNA HELICASE"/>
    <property type="match status" value="1"/>
</dbReference>
<dbReference type="Pfam" id="PF00271">
    <property type="entry name" value="Helicase_C"/>
    <property type="match status" value="1"/>
</dbReference>